<sequence>MTPEEAIKRAGSGELLPVWLLMGEERLLRDQALEAITKAALAGGLAEFNLDKFTAGEVDVDKILGATRTVPMMAKKRVVLVRGLERWDGTAEATDEGKALPPLDKIAEYAKAPIDSTCLVLVAQKLDGRRKLVTMAKKAGFVVDCATVDGSKLPGWIRSRAKGKGHEIADDVAQLIAEIAGPDLSYLDDVLERLSLYVGPNAPITEEAVSVNVTRVRLADTWKLVDAASTKDLGKVLALFADVYDPRDRGLPLVGAIAWSLRQLLKLESALGQGASLDEAARRAGIYPAFRAREHAQKLKAFRPRELERWLLVVQETDLALKSSRRPADAILEDMFTRLCRRAA</sequence>
<accession>A0A0K1PX23</accession>
<dbReference type="InterPro" id="IPR005790">
    <property type="entry name" value="DNA_polIII_delta"/>
</dbReference>
<dbReference type="Gene3D" id="3.40.50.300">
    <property type="entry name" value="P-loop containing nucleotide triphosphate hydrolases"/>
    <property type="match status" value="1"/>
</dbReference>
<keyword evidence="5" id="KW-0235">DNA replication</keyword>
<name>A0A0K1PX23_9BACT</name>
<evidence type="ECO:0000256" key="4">
    <source>
        <dbReference type="ARBA" id="ARBA00022695"/>
    </source>
</evidence>
<evidence type="ECO:0000256" key="8">
    <source>
        <dbReference type="ARBA" id="ARBA00049244"/>
    </source>
</evidence>
<dbReference type="PANTHER" id="PTHR34388:SF1">
    <property type="entry name" value="DNA POLYMERASE III SUBUNIT DELTA"/>
    <property type="match status" value="1"/>
</dbReference>
<evidence type="ECO:0000256" key="5">
    <source>
        <dbReference type="ARBA" id="ARBA00022705"/>
    </source>
</evidence>
<evidence type="ECO:0000256" key="6">
    <source>
        <dbReference type="ARBA" id="ARBA00022932"/>
    </source>
</evidence>
<dbReference type="EMBL" id="CP012333">
    <property type="protein sequence ID" value="AKU98080.1"/>
    <property type="molecule type" value="Genomic_DNA"/>
</dbReference>
<evidence type="ECO:0000259" key="9">
    <source>
        <dbReference type="Pfam" id="PF06144"/>
    </source>
</evidence>
<dbReference type="Gene3D" id="1.20.272.10">
    <property type="match status" value="1"/>
</dbReference>
<dbReference type="EC" id="2.7.7.7" evidence="1"/>
<gene>
    <name evidence="11" type="ORF">AKJ09_04744</name>
</gene>
<keyword evidence="3" id="KW-0808">Transferase</keyword>
<dbReference type="AlphaFoldDB" id="A0A0K1PX23"/>
<dbReference type="GO" id="GO:0003677">
    <property type="term" value="F:DNA binding"/>
    <property type="evidence" value="ECO:0007669"/>
    <property type="project" value="InterPro"/>
</dbReference>
<keyword evidence="12" id="KW-1185">Reference proteome</keyword>
<evidence type="ECO:0000256" key="2">
    <source>
        <dbReference type="ARBA" id="ARBA00017703"/>
    </source>
</evidence>
<dbReference type="KEGG" id="llu:AKJ09_04744"/>
<dbReference type="SUPFAM" id="SSF52540">
    <property type="entry name" value="P-loop containing nucleoside triphosphate hydrolases"/>
    <property type="match status" value="1"/>
</dbReference>
<dbReference type="PANTHER" id="PTHR34388">
    <property type="entry name" value="DNA POLYMERASE III SUBUNIT DELTA"/>
    <property type="match status" value="1"/>
</dbReference>
<organism evidence="11 12">
    <name type="scientific">Labilithrix luteola</name>
    <dbReference type="NCBI Taxonomy" id="1391654"/>
    <lineage>
        <taxon>Bacteria</taxon>
        <taxon>Pseudomonadati</taxon>
        <taxon>Myxococcota</taxon>
        <taxon>Polyangia</taxon>
        <taxon>Polyangiales</taxon>
        <taxon>Labilitrichaceae</taxon>
        <taxon>Labilithrix</taxon>
    </lineage>
</organism>
<dbReference type="Gene3D" id="1.10.8.60">
    <property type="match status" value="1"/>
</dbReference>
<evidence type="ECO:0000259" key="10">
    <source>
        <dbReference type="Pfam" id="PF21694"/>
    </source>
</evidence>
<dbReference type="Proteomes" id="UP000064967">
    <property type="component" value="Chromosome"/>
</dbReference>
<evidence type="ECO:0000256" key="3">
    <source>
        <dbReference type="ARBA" id="ARBA00022679"/>
    </source>
</evidence>
<dbReference type="GO" id="GO:0003887">
    <property type="term" value="F:DNA-directed DNA polymerase activity"/>
    <property type="evidence" value="ECO:0007669"/>
    <property type="project" value="UniProtKB-KW"/>
</dbReference>
<evidence type="ECO:0000313" key="12">
    <source>
        <dbReference type="Proteomes" id="UP000064967"/>
    </source>
</evidence>
<dbReference type="Pfam" id="PF21694">
    <property type="entry name" value="DNA_pol3_delta_C"/>
    <property type="match status" value="1"/>
</dbReference>
<dbReference type="NCBIfam" id="TIGR01128">
    <property type="entry name" value="holA"/>
    <property type="match status" value="1"/>
</dbReference>
<dbReference type="RefSeq" id="WP_146649114.1">
    <property type="nucleotide sequence ID" value="NZ_CP012333.1"/>
</dbReference>
<keyword evidence="4" id="KW-0548">Nucleotidyltransferase</keyword>
<dbReference type="STRING" id="1391654.AKJ09_04744"/>
<comment type="similarity">
    <text evidence="7">Belongs to the DNA polymerase HolA subunit family.</text>
</comment>
<keyword evidence="6" id="KW-0239">DNA-directed DNA polymerase</keyword>
<dbReference type="GO" id="GO:0006261">
    <property type="term" value="P:DNA-templated DNA replication"/>
    <property type="evidence" value="ECO:0007669"/>
    <property type="project" value="TreeGrafter"/>
</dbReference>
<dbReference type="Pfam" id="PF06144">
    <property type="entry name" value="DNA_pol3_delta"/>
    <property type="match status" value="1"/>
</dbReference>
<proteinExistence type="inferred from homology"/>
<dbReference type="InterPro" id="IPR027417">
    <property type="entry name" value="P-loop_NTPase"/>
</dbReference>
<feature type="domain" description="DNA polymerase III delta N-terminal" evidence="9">
    <location>
        <begin position="20"/>
        <end position="145"/>
    </location>
</feature>
<dbReference type="InterPro" id="IPR008921">
    <property type="entry name" value="DNA_pol3_clamp-load_cplx_C"/>
</dbReference>
<evidence type="ECO:0000256" key="1">
    <source>
        <dbReference type="ARBA" id="ARBA00012417"/>
    </source>
</evidence>
<dbReference type="GO" id="GO:0009360">
    <property type="term" value="C:DNA polymerase III complex"/>
    <property type="evidence" value="ECO:0007669"/>
    <property type="project" value="InterPro"/>
</dbReference>
<dbReference type="InterPro" id="IPR010372">
    <property type="entry name" value="DNA_pol3_delta_N"/>
</dbReference>
<feature type="domain" description="DNA polymerase III delta subunit-like C-terminal" evidence="10">
    <location>
        <begin position="221"/>
        <end position="337"/>
    </location>
</feature>
<dbReference type="InterPro" id="IPR048466">
    <property type="entry name" value="DNA_pol3_delta-like_C"/>
</dbReference>
<protein>
    <recommendedName>
        <fullName evidence="2">DNA polymerase III subunit delta</fullName>
        <ecNumber evidence="1">2.7.7.7</ecNumber>
    </recommendedName>
</protein>
<dbReference type="OrthoDB" id="9769782at2"/>
<reference evidence="11 12" key="1">
    <citation type="submission" date="2015-08" db="EMBL/GenBank/DDBJ databases">
        <authorList>
            <person name="Babu N.S."/>
            <person name="Beckwith C.J."/>
            <person name="Beseler K.G."/>
            <person name="Brison A."/>
            <person name="Carone J.V."/>
            <person name="Caskin T.P."/>
            <person name="Diamond M."/>
            <person name="Durham M.E."/>
            <person name="Foxe J.M."/>
            <person name="Go M."/>
            <person name="Henderson B.A."/>
            <person name="Jones I.B."/>
            <person name="McGettigan J.A."/>
            <person name="Micheletti S.J."/>
            <person name="Nasrallah M.E."/>
            <person name="Ortiz D."/>
            <person name="Piller C.R."/>
            <person name="Privatt S.R."/>
            <person name="Schneider S.L."/>
            <person name="Sharp S."/>
            <person name="Smith T.C."/>
            <person name="Stanton J.D."/>
            <person name="Ullery H.E."/>
            <person name="Wilson R.J."/>
            <person name="Serrano M.G."/>
            <person name="Buck G."/>
            <person name="Lee V."/>
            <person name="Wang Y."/>
            <person name="Carvalho R."/>
            <person name="Voegtly L."/>
            <person name="Shi R."/>
            <person name="Duckworth R."/>
            <person name="Johnson A."/>
            <person name="Loviza R."/>
            <person name="Walstead R."/>
            <person name="Shah Z."/>
            <person name="Kiflezghi M."/>
            <person name="Wade K."/>
            <person name="Ball S.L."/>
            <person name="Bradley K.W."/>
            <person name="Asai D.J."/>
            <person name="Bowman C.A."/>
            <person name="Russell D.A."/>
            <person name="Pope W.H."/>
            <person name="Jacobs-Sera D."/>
            <person name="Hendrix R.W."/>
            <person name="Hatfull G.F."/>
        </authorList>
    </citation>
    <scope>NUCLEOTIDE SEQUENCE [LARGE SCALE GENOMIC DNA]</scope>
    <source>
        <strain evidence="11 12">DSM 27648</strain>
    </source>
</reference>
<dbReference type="SUPFAM" id="SSF48019">
    <property type="entry name" value="post-AAA+ oligomerization domain-like"/>
    <property type="match status" value="1"/>
</dbReference>
<evidence type="ECO:0000313" key="11">
    <source>
        <dbReference type="EMBL" id="AKU98080.1"/>
    </source>
</evidence>
<comment type="catalytic activity">
    <reaction evidence="8">
        <text>DNA(n) + a 2'-deoxyribonucleoside 5'-triphosphate = DNA(n+1) + diphosphate</text>
        <dbReference type="Rhea" id="RHEA:22508"/>
        <dbReference type="Rhea" id="RHEA-COMP:17339"/>
        <dbReference type="Rhea" id="RHEA-COMP:17340"/>
        <dbReference type="ChEBI" id="CHEBI:33019"/>
        <dbReference type="ChEBI" id="CHEBI:61560"/>
        <dbReference type="ChEBI" id="CHEBI:173112"/>
        <dbReference type="EC" id="2.7.7.7"/>
    </reaction>
</comment>
<evidence type="ECO:0000256" key="7">
    <source>
        <dbReference type="ARBA" id="ARBA00034754"/>
    </source>
</evidence>